<keyword evidence="1" id="KW-0805">Transcription regulation</keyword>
<evidence type="ECO:0000259" key="4">
    <source>
        <dbReference type="PROSITE" id="PS50932"/>
    </source>
</evidence>
<dbReference type="InterPro" id="IPR010982">
    <property type="entry name" value="Lambda_DNA-bd_dom_sf"/>
</dbReference>
<dbReference type="Pfam" id="PF13377">
    <property type="entry name" value="Peripla_BP_3"/>
    <property type="match status" value="1"/>
</dbReference>
<dbReference type="CDD" id="cd06267">
    <property type="entry name" value="PBP1_LacI_sugar_binding-like"/>
    <property type="match status" value="1"/>
</dbReference>
<keyword evidence="6" id="KW-1185">Reference proteome</keyword>
<dbReference type="RefSeq" id="WP_200755544.1">
    <property type="nucleotide sequence ID" value="NZ_AP023322.1"/>
</dbReference>
<dbReference type="Gene3D" id="3.40.50.2300">
    <property type="match status" value="2"/>
</dbReference>
<sequence>MSGIHKVTINDLAKELNTSASTVSRALQNHPRISAKMKAAVLELAKKMNYHPDPVAHHLRTGKGFVIGVIVPRIDRHFFASVIGGIESIAHENGYSVLVSQSNERYDDERAIVKTMMSKKIDGLAVSLASETIDYKHFETAISAGIPVVFFDRVPLEPISSMVEVDNFQASYDAVQHLISQGCRRIAHLAGPMTLSVYRKRKEGYIKALEDAKIPVEDELILENSITLVTGEEAGLKILNMKNRPDGIFSAGDYSAIGVMHTLRNGGLHIPQDISVVGFANEPFDSFVDPPLTSVDQKNREMGKNVAELLLKKMNHESEMENRECILLQPDLMKRESSLKMRDKKKSKEKKL</sequence>
<name>A0A7G1HRI5_9BACT</name>
<dbReference type="PROSITE" id="PS50932">
    <property type="entry name" value="HTH_LACI_2"/>
    <property type="match status" value="1"/>
</dbReference>
<dbReference type="SUPFAM" id="SSF47413">
    <property type="entry name" value="lambda repressor-like DNA-binding domains"/>
    <property type="match status" value="1"/>
</dbReference>
<dbReference type="CDD" id="cd01392">
    <property type="entry name" value="HTH_LacI"/>
    <property type="match status" value="1"/>
</dbReference>
<dbReference type="EMBL" id="AP023322">
    <property type="protein sequence ID" value="BCI62319.1"/>
    <property type="molecule type" value="Genomic_DNA"/>
</dbReference>
<dbReference type="SMART" id="SM00354">
    <property type="entry name" value="HTH_LACI"/>
    <property type="match status" value="1"/>
</dbReference>
<evidence type="ECO:0000313" key="6">
    <source>
        <dbReference type="Proteomes" id="UP000594042"/>
    </source>
</evidence>
<reference evidence="6" key="1">
    <citation type="submission" date="2020-07" db="EMBL/GenBank/DDBJ databases">
        <title>Complete genome sequencing of Coprobacter sp. strain 2CBH44.</title>
        <authorList>
            <person name="Sakamoto M."/>
            <person name="Murakami T."/>
            <person name="Mori H."/>
        </authorList>
    </citation>
    <scope>NUCLEOTIDE SEQUENCE [LARGE SCALE GENOMIC DNA]</scope>
    <source>
        <strain evidence="6">2CBH44</strain>
    </source>
</reference>
<dbReference type="GO" id="GO:0000976">
    <property type="term" value="F:transcription cis-regulatory region binding"/>
    <property type="evidence" value="ECO:0007669"/>
    <property type="project" value="TreeGrafter"/>
</dbReference>
<evidence type="ECO:0000256" key="2">
    <source>
        <dbReference type="ARBA" id="ARBA00023125"/>
    </source>
</evidence>
<accession>A0A7G1HRI5</accession>
<dbReference type="KEGG" id="copr:Cop2CBH44_06720"/>
<dbReference type="GO" id="GO:0003700">
    <property type="term" value="F:DNA-binding transcription factor activity"/>
    <property type="evidence" value="ECO:0007669"/>
    <property type="project" value="TreeGrafter"/>
</dbReference>
<gene>
    <name evidence="5" type="ORF">Cop2CBH44_06720</name>
</gene>
<dbReference type="Proteomes" id="UP000594042">
    <property type="component" value="Chromosome"/>
</dbReference>
<evidence type="ECO:0000256" key="3">
    <source>
        <dbReference type="ARBA" id="ARBA00023163"/>
    </source>
</evidence>
<evidence type="ECO:0000313" key="5">
    <source>
        <dbReference type="EMBL" id="BCI62319.1"/>
    </source>
</evidence>
<dbReference type="Gene3D" id="1.10.260.40">
    <property type="entry name" value="lambda repressor-like DNA-binding domains"/>
    <property type="match status" value="1"/>
</dbReference>
<dbReference type="AlphaFoldDB" id="A0A7G1HRI5"/>
<dbReference type="SUPFAM" id="SSF53822">
    <property type="entry name" value="Periplasmic binding protein-like I"/>
    <property type="match status" value="1"/>
</dbReference>
<dbReference type="PANTHER" id="PTHR30146:SF109">
    <property type="entry name" value="HTH-TYPE TRANSCRIPTIONAL REGULATOR GALS"/>
    <property type="match status" value="1"/>
</dbReference>
<keyword evidence="3" id="KW-0804">Transcription</keyword>
<dbReference type="InterPro" id="IPR028082">
    <property type="entry name" value="Peripla_BP_I"/>
</dbReference>
<keyword evidence="2" id="KW-0238">DNA-binding</keyword>
<dbReference type="Pfam" id="PF00356">
    <property type="entry name" value="LacI"/>
    <property type="match status" value="1"/>
</dbReference>
<protein>
    <submittedName>
        <fullName evidence="5">LacI family transcriptional regulator</fullName>
    </submittedName>
</protein>
<dbReference type="InterPro" id="IPR000843">
    <property type="entry name" value="HTH_LacI"/>
</dbReference>
<organism evidence="5 6">
    <name type="scientific">Coprobacter secundus subsp. similis</name>
    <dbReference type="NCBI Taxonomy" id="2751153"/>
    <lineage>
        <taxon>Bacteria</taxon>
        <taxon>Pseudomonadati</taxon>
        <taxon>Bacteroidota</taxon>
        <taxon>Bacteroidia</taxon>
        <taxon>Bacteroidales</taxon>
        <taxon>Barnesiellaceae</taxon>
        <taxon>Coprobacter</taxon>
    </lineage>
</organism>
<feature type="domain" description="HTH lacI-type" evidence="4">
    <location>
        <begin position="7"/>
        <end position="61"/>
    </location>
</feature>
<evidence type="ECO:0000256" key="1">
    <source>
        <dbReference type="ARBA" id="ARBA00023015"/>
    </source>
</evidence>
<dbReference type="PANTHER" id="PTHR30146">
    <property type="entry name" value="LACI-RELATED TRANSCRIPTIONAL REPRESSOR"/>
    <property type="match status" value="1"/>
</dbReference>
<dbReference type="InterPro" id="IPR046335">
    <property type="entry name" value="LacI/GalR-like_sensor"/>
</dbReference>
<proteinExistence type="predicted"/>